<dbReference type="CDD" id="cd17933">
    <property type="entry name" value="DEXSc_RecD-like"/>
    <property type="match status" value="1"/>
</dbReference>
<protein>
    <submittedName>
        <fullName evidence="4">AAA family ATPase</fullName>
    </submittedName>
</protein>
<keyword evidence="2" id="KW-0067">ATP-binding</keyword>
<evidence type="ECO:0000256" key="1">
    <source>
        <dbReference type="ARBA" id="ARBA00022741"/>
    </source>
</evidence>
<evidence type="ECO:0000259" key="3">
    <source>
        <dbReference type="Pfam" id="PF13538"/>
    </source>
</evidence>
<dbReference type="GO" id="GO:0017116">
    <property type="term" value="F:single-stranded DNA helicase activity"/>
    <property type="evidence" value="ECO:0007669"/>
    <property type="project" value="TreeGrafter"/>
</dbReference>
<evidence type="ECO:0000313" key="5">
    <source>
        <dbReference type="Proteomes" id="UP001241110"/>
    </source>
</evidence>
<dbReference type="GO" id="GO:0005524">
    <property type="term" value="F:ATP binding"/>
    <property type="evidence" value="ECO:0007669"/>
    <property type="project" value="UniProtKB-KW"/>
</dbReference>
<dbReference type="RefSeq" id="WP_313985759.1">
    <property type="nucleotide sequence ID" value="NZ_JASJOS010000015.1"/>
</dbReference>
<dbReference type="InterPro" id="IPR027417">
    <property type="entry name" value="P-loop_NTPase"/>
</dbReference>
<organism evidence="4 5">
    <name type="scientific">Xanthocytophaga flava</name>
    <dbReference type="NCBI Taxonomy" id="3048013"/>
    <lineage>
        <taxon>Bacteria</taxon>
        <taxon>Pseudomonadati</taxon>
        <taxon>Bacteroidota</taxon>
        <taxon>Cytophagia</taxon>
        <taxon>Cytophagales</taxon>
        <taxon>Rhodocytophagaceae</taxon>
        <taxon>Xanthocytophaga</taxon>
    </lineage>
</organism>
<dbReference type="InterPro" id="IPR050534">
    <property type="entry name" value="Coronavir_polyprotein_1ab"/>
</dbReference>
<dbReference type="Proteomes" id="UP001241110">
    <property type="component" value="Unassembled WGS sequence"/>
</dbReference>
<dbReference type="SUPFAM" id="SSF52540">
    <property type="entry name" value="P-loop containing nucleoside triphosphate hydrolases"/>
    <property type="match status" value="1"/>
</dbReference>
<name>A0AAE3QXT2_9BACT</name>
<dbReference type="GO" id="GO:0006310">
    <property type="term" value="P:DNA recombination"/>
    <property type="evidence" value="ECO:0007669"/>
    <property type="project" value="TreeGrafter"/>
</dbReference>
<proteinExistence type="predicted"/>
<keyword evidence="1" id="KW-0547">Nucleotide-binding</keyword>
<gene>
    <name evidence="4" type="ORF">QNI16_28380</name>
</gene>
<dbReference type="InterPro" id="IPR027785">
    <property type="entry name" value="UvrD-like_helicase_C"/>
</dbReference>
<dbReference type="EMBL" id="JASJOS010000015">
    <property type="protein sequence ID" value="MDJ1484448.1"/>
    <property type="molecule type" value="Genomic_DNA"/>
</dbReference>
<dbReference type="Pfam" id="PF13538">
    <property type="entry name" value="UvrD_C_2"/>
    <property type="match status" value="1"/>
</dbReference>
<evidence type="ECO:0000313" key="4">
    <source>
        <dbReference type="EMBL" id="MDJ1484448.1"/>
    </source>
</evidence>
<dbReference type="GO" id="GO:0009338">
    <property type="term" value="C:exodeoxyribonuclease V complex"/>
    <property type="evidence" value="ECO:0007669"/>
    <property type="project" value="TreeGrafter"/>
</dbReference>
<feature type="domain" description="UvrD-like helicase C-terminal" evidence="3">
    <location>
        <begin position="413"/>
        <end position="463"/>
    </location>
</feature>
<dbReference type="AlphaFoldDB" id="A0AAE3QXT2"/>
<dbReference type="CDD" id="cd18809">
    <property type="entry name" value="SF1_C_RecD"/>
    <property type="match status" value="1"/>
</dbReference>
<dbReference type="Pfam" id="PF13604">
    <property type="entry name" value="AAA_30"/>
    <property type="match status" value="1"/>
</dbReference>
<dbReference type="Gene3D" id="2.30.30.940">
    <property type="match status" value="1"/>
</dbReference>
<dbReference type="Gene3D" id="3.40.50.300">
    <property type="entry name" value="P-loop containing nucleotide triphosphate hydrolases"/>
    <property type="match status" value="3"/>
</dbReference>
<sequence>MPVTTSLAELLKQKFPHTPTQGQAELFEMLDEFIADKEILLPVFLLRGYAGTGKTTILSTLVKIIKKFGYKTILMAPTGRAAKVMAQYSGKKAWTIHKKIFWQKTDAYSGNMVFERQPNYNTSTLFIIDEASMIDDEADFMGGRGLLAELIDYVFEHPSNKLLLVGDAAQLPPVGKTLSPALDSSYLQRTYDISVREKELTEVTRQGETSGILHNATYIRNSLINLKLTIELQTRGFRDCYKMTGERLEDGLRYAYDKFGRENTIIITRSNKTAVQYNQYIRRQINSSESEIDAGDLLMVVRNNYTVLGEDAPAGFIANGDFVEIKKVRSFEEMHGFRFANVELTLIDYPEYPSFEAKILLDTLHTVAASLSSEDNKKLYDSVLQDYTHIPRKTERVEAIRKDPYLNALQVKFAYALTCHKSQGGQWSAVFVDQGYLTDENLNPEFLRWLYTAITRATEEVYFMNFHTKFFNS</sequence>
<reference evidence="4" key="1">
    <citation type="submission" date="2023-05" db="EMBL/GenBank/DDBJ databases">
        <authorList>
            <person name="Zhang X."/>
        </authorList>
    </citation>
    <scope>NUCLEOTIDE SEQUENCE</scope>
    <source>
        <strain evidence="4">YF14B1</strain>
    </source>
</reference>
<comment type="caution">
    <text evidence="4">The sequence shown here is derived from an EMBL/GenBank/DDBJ whole genome shotgun (WGS) entry which is preliminary data.</text>
</comment>
<dbReference type="PANTHER" id="PTHR43788">
    <property type="entry name" value="DNA2/NAM7 HELICASE FAMILY MEMBER"/>
    <property type="match status" value="1"/>
</dbReference>
<dbReference type="PANTHER" id="PTHR43788:SF6">
    <property type="entry name" value="DNA HELICASE B"/>
    <property type="match status" value="1"/>
</dbReference>
<accession>A0AAE3QXT2</accession>
<evidence type="ECO:0000256" key="2">
    <source>
        <dbReference type="ARBA" id="ARBA00022840"/>
    </source>
</evidence>